<sequence>MQIKPEYYHISEVRRYAAVQNYYVGVAQLVDRKEYGGTCTSRAAA</sequence>
<dbReference type="Proteomes" id="UP000555448">
    <property type="component" value="Unassembled WGS sequence"/>
</dbReference>
<proteinExistence type="predicted"/>
<gene>
    <name evidence="1" type="ORF">HNO88_001593</name>
</gene>
<protein>
    <submittedName>
        <fullName evidence="1">Uncharacterized protein</fullName>
    </submittedName>
</protein>
<accession>A0A7W7NWC2</accession>
<organism evidence="1 2">
    <name type="scientific">Novosphingobium chloroacetimidivorans</name>
    <dbReference type="NCBI Taxonomy" id="1428314"/>
    <lineage>
        <taxon>Bacteria</taxon>
        <taxon>Pseudomonadati</taxon>
        <taxon>Pseudomonadota</taxon>
        <taxon>Alphaproteobacteria</taxon>
        <taxon>Sphingomonadales</taxon>
        <taxon>Sphingomonadaceae</taxon>
        <taxon>Novosphingobium</taxon>
    </lineage>
</organism>
<dbReference type="EMBL" id="JACHLR010000005">
    <property type="protein sequence ID" value="MBB4858274.1"/>
    <property type="molecule type" value="Genomic_DNA"/>
</dbReference>
<evidence type="ECO:0000313" key="1">
    <source>
        <dbReference type="EMBL" id="MBB4858274.1"/>
    </source>
</evidence>
<comment type="caution">
    <text evidence="1">The sequence shown here is derived from an EMBL/GenBank/DDBJ whole genome shotgun (WGS) entry which is preliminary data.</text>
</comment>
<name>A0A7W7NWC2_9SPHN</name>
<evidence type="ECO:0000313" key="2">
    <source>
        <dbReference type="Proteomes" id="UP000555448"/>
    </source>
</evidence>
<reference evidence="1 2" key="1">
    <citation type="submission" date="2020-08" db="EMBL/GenBank/DDBJ databases">
        <title>Functional genomics of gut bacteria from endangered species of beetles.</title>
        <authorList>
            <person name="Carlos-Shanley C."/>
        </authorList>
    </citation>
    <scope>NUCLEOTIDE SEQUENCE [LARGE SCALE GENOMIC DNA]</scope>
    <source>
        <strain evidence="1 2">S00245</strain>
    </source>
</reference>
<dbReference type="AlphaFoldDB" id="A0A7W7NWC2"/>
<keyword evidence="2" id="KW-1185">Reference proteome</keyword>